<evidence type="ECO:0000313" key="2">
    <source>
        <dbReference type="EMBL" id="EEC45452.1"/>
    </source>
</evidence>
<organism evidence="2 3">
    <name type="scientific">Phaeodactylum tricornutum (strain CCAP 1055/1)</name>
    <dbReference type="NCBI Taxonomy" id="556484"/>
    <lineage>
        <taxon>Eukaryota</taxon>
        <taxon>Sar</taxon>
        <taxon>Stramenopiles</taxon>
        <taxon>Ochrophyta</taxon>
        <taxon>Bacillariophyta</taxon>
        <taxon>Bacillariophyceae</taxon>
        <taxon>Bacillariophycidae</taxon>
        <taxon>Naviculales</taxon>
        <taxon>Phaeodactylaceae</taxon>
        <taxon>Phaeodactylum</taxon>
    </lineage>
</organism>
<dbReference type="eggNOG" id="ENOG502SGMK">
    <property type="taxonomic scope" value="Eukaryota"/>
</dbReference>
<dbReference type="Proteomes" id="UP000000759">
    <property type="component" value="Chromosome 18"/>
</dbReference>
<evidence type="ECO:0000256" key="1">
    <source>
        <dbReference type="SAM" id="MobiDB-lite"/>
    </source>
</evidence>
<proteinExistence type="predicted"/>
<dbReference type="RefSeq" id="XP_002183234.1">
    <property type="nucleotide sequence ID" value="XM_002183198.1"/>
</dbReference>
<gene>
    <name evidence="2" type="ORF">PHATRDRAFT_39174</name>
</gene>
<reference evidence="3" key="2">
    <citation type="submission" date="2008-08" db="EMBL/GenBank/DDBJ databases">
        <authorList>
            <consortium name="Diatom Consortium"/>
            <person name="Grigoriev I."/>
            <person name="Grimwood J."/>
            <person name="Kuo A."/>
            <person name="Otillar R.P."/>
            <person name="Salamov A."/>
            <person name="Detter J.C."/>
            <person name="Lindquist E."/>
            <person name="Shapiro H."/>
            <person name="Lucas S."/>
            <person name="Glavina del Rio T."/>
            <person name="Pitluck S."/>
            <person name="Rokhsar D."/>
            <person name="Bowler C."/>
        </authorList>
    </citation>
    <scope>GENOME REANNOTATION</scope>
    <source>
        <strain evidence="3">CCAP 1055/1</strain>
    </source>
</reference>
<name>B7G808_PHATC</name>
<dbReference type="InParanoid" id="B7G808"/>
<feature type="region of interest" description="Disordered" evidence="1">
    <location>
        <begin position="89"/>
        <end position="111"/>
    </location>
</feature>
<keyword evidence="3" id="KW-1185">Reference proteome</keyword>
<evidence type="ECO:0000313" key="3">
    <source>
        <dbReference type="Proteomes" id="UP000000759"/>
    </source>
</evidence>
<dbReference type="HOGENOM" id="CLU_958000_0_0_1"/>
<dbReference type="PaxDb" id="2850-Phatr39174"/>
<reference evidence="2 3" key="1">
    <citation type="journal article" date="2008" name="Nature">
        <title>The Phaeodactylum genome reveals the evolutionary history of diatom genomes.</title>
        <authorList>
            <person name="Bowler C."/>
            <person name="Allen A.E."/>
            <person name="Badger J.H."/>
            <person name="Grimwood J."/>
            <person name="Jabbari K."/>
            <person name="Kuo A."/>
            <person name="Maheswari U."/>
            <person name="Martens C."/>
            <person name="Maumus F."/>
            <person name="Otillar R.P."/>
            <person name="Rayko E."/>
            <person name="Salamov A."/>
            <person name="Vandepoele K."/>
            <person name="Beszteri B."/>
            <person name="Gruber A."/>
            <person name="Heijde M."/>
            <person name="Katinka M."/>
            <person name="Mock T."/>
            <person name="Valentin K."/>
            <person name="Verret F."/>
            <person name="Berges J.A."/>
            <person name="Brownlee C."/>
            <person name="Cadoret J.P."/>
            <person name="Chiovitti A."/>
            <person name="Choi C.J."/>
            <person name="Coesel S."/>
            <person name="De Martino A."/>
            <person name="Detter J.C."/>
            <person name="Durkin C."/>
            <person name="Falciatore A."/>
            <person name="Fournet J."/>
            <person name="Haruta M."/>
            <person name="Huysman M.J."/>
            <person name="Jenkins B.D."/>
            <person name="Jiroutova K."/>
            <person name="Jorgensen R.E."/>
            <person name="Joubert Y."/>
            <person name="Kaplan A."/>
            <person name="Kroger N."/>
            <person name="Kroth P.G."/>
            <person name="La Roche J."/>
            <person name="Lindquist E."/>
            <person name="Lommer M."/>
            <person name="Martin-Jezequel V."/>
            <person name="Lopez P.J."/>
            <person name="Lucas S."/>
            <person name="Mangogna M."/>
            <person name="McGinnis K."/>
            <person name="Medlin L.K."/>
            <person name="Montsant A."/>
            <person name="Oudot-Le Secq M.P."/>
            <person name="Napoli C."/>
            <person name="Obornik M."/>
            <person name="Parker M.S."/>
            <person name="Petit J.L."/>
            <person name="Porcel B.M."/>
            <person name="Poulsen N."/>
            <person name="Robison M."/>
            <person name="Rychlewski L."/>
            <person name="Rynearson T.A."/>
            <person name="Schmutz J."/>
            <person name="Shapiro H."/>
            <person name="Siaut M."/>
            <person name="Stanley M."/>
            <person name="Sussman M.R."/>
            <person name="Taylor A.R."/>
            <person name="Vardi A."/>
            <person name="von Dassow P."/>
            <person name="Vyverman W."/>
            <person name="Willis A."/>
            <person name="Wyrwicz L.S."/>
            <person name="Rokhsar D.S."/>
            <person name="Weissenbach J."/>
            <person name="Armbrust E.V."/>
            <person name="Green B.R."/>
            <person name="Van de Peer Y."/>
            <person name="Grigoriev I.V."/>
        </authorList>
    </citation>
    <scope>NUCLEOTIDE SEQUENCE [LARGE SCALE GENOMIC DNA]</scope>
    <source>
        <strain evidence="2 3">CCAP 1055/1</strain>
    </source>
</reference>
<accession>B7G808</accession>
<dbReference type="EMBL" id="CM000620">
    <property type="protein sequence ID" value="EEC45452.1"/>
    <property type="molecule type" value="Genomic_DNA"/>
</dbReference>
<dbReference type="KEGG" id="pti:PHATRDRAFT_39174"/>
<dbReference type="GeneID" id="7194852"/>
<protein>
    <submittedName>
        <fullName evidence="2">Uncharacterized protein</fullName>
    </submittedName>
</protein>
<dbReference type="AlphaFoldDB" id="B7G808"/>
<sequence length="291" mass="32461">MDPIRHEESERMPMTLVPNRPLPEASFDAFDVKAVVLGYYSTLLCTRPGSGEAFAFRSDRSRRSIRSQHCSWTHPPEVFRSPSLYLKDQRDDEEDDNQRKPSNATPEPVNDVLSRFTAPRIDDPFLPLSDVLVAQIIAPSLQIAWLSLNHAPSPSWLQPIFATSTLYSSRGSLIAPTLIHGAALASCWIVGALAARAYQQDAIAADADGKLGTVLARVVQAGAFATGILILATQTDLFLEYGRWVQVGETEEIDFRLLVALVELSNDVFFEATTMVTWRLYLAWQSVRRQR</sequence>
<dbReference type="OrthoDB" id="497908at2759"/>